<dbReference type="InterPro" id="IPR005471">
    <property type="entry name" value="Tscrpt_reg_IclR_N"/>
</dbReference>
<dbReference type="PANTHER" id="PTHR30136:SF2">
    <property type="entry name" value="TRANSCRIPTIONAL REGULATOR ICLR"/>
    <property type="match status" value="1"/>
</dbReference>
<organism evidence="6 7">
    <name type="scientific">Streptomyces nitrosporeus</name>
    <dbReference type="NCBI Taxonomy" id="28894"/>
    <lineage>
        <taxon>Bacteria</taxon>
        <taxon>Bacillati</taxon>
        <taxon>Actinomycetota</taxon>
        <taxon>Actinomycetes</taxon>
        <taxon>Kitasatosporales</taxon>
        <taxon>Streptomycetaceae</taxon>
        <taxon>Streptomyces</taxon>
    </lineage>
</organism>
<feature type="domain" description="IclR-ED" evidence="5">
    <location>
        <begin position="64"/>
        <end position="246"/>
    </location>
</feature>
<keyword evidence="3" id="KW-0804">Transcription</keyword>
<dbReference type="Proteomes" id="UP000326178">
    <property type="component" value="Chromosome"/>
</dbReference>
<dbReference type="RefSeq" id="WP_150486971.1">
    <property type="nucleotide sequence ID" value="NZ_BMUV01000014.1"/>
</dbReference>
<dbReference type="AlphaFoldDB" id="A0A5J6F6I1"/>
<evidence type="ECO:0000256" key="1">
    <source>
        <dbReference type="ARBA" id="ARBA00023015"/>
    </source>
</evidence>
<dbReference type="GO" id="GO:0045892">
    <property type="term" value="P:negative regulation of DNA-templated transcription"/>
    <property type="evidence" value="ECO:0007669"/>
    <property type="project" value="TreeGrafter"/>
</dbReference>
<dbReference type="Pfam" id="PF09339">
    <property type="entry name" value="HTH_IclR"/>
    <property type="match status" value="1"/>
</dbReference>
<dbReference type="InterPro" id="IPR036388">
    <property type="entry name" value="WH-like_DNA-bd_sf"/>
</dbReference>
<dbReference type="InterPro" id="IPR029016">
    <property type="entry name" value="GAF-like_dom_sf"/>
</dbReference>
<evidence type="ECO:0000256" key="3">
    <source>
        <dbReference type="ARBA" id="ARBA00023163"/>
    </source>
</evidence>
<dbReference type="OrthoDB" id="60629at2"/>
<keyword evidence="7" id="KW-1185">Reference proteome</keyword>
<dbReference type="InterPro" id="IPR036390">
    <property type="entry name" value="WH_DNA-bd_sf"/>
</dbReference>
<evidence type="ECO:0000256" key="2">
    <source>
        <dbReference type="ARBA" id="ARBA00023125"/>
    </source>
</evidence>
<dbReference type="Gene3D" id="1.10.10.10">
    <property type="entry name" value="Winged helix-like DNA-binding domain superfamily/Winged helix DNA-binding domain"/>
    <property type="match status" value="1"/>
</dbReference>
<accession>A0A5J6F6I1</accession>
<gene>
    <name evidence="6" type="ORF">CP967_06155</name>
</gene>
<name>A0A5J6F6I1_9ACTN</name>
<dbReference type="EMBL" id="CP023702">
    <property type="protein sequence ID" value="QEU71603.1"/>
    <property type="molecule type" value="Genomic_DNA"/>
</dbReference>
<proteinExistence type="predicted"/>
<sequence>MIDGLERAVRILDLFSSDAPEWAVSDVCRALDLPKTTVWDYMQSMVSLGLLRRTGRGRYRLGWHAFQLGLRARMTSEISEPAWTEMRDLVAAHQETVQLTSRHHGEVVHLEKITPRTGVRINATRVGERLPAHCTAAGKAMLAHLSPRELRGVYGDGPLGSLTARSLTALPALEAELSAVRERGYALDTEEAFEGVCSVAAPISNRHGDVSWALSMSFLEYRLPTHGETYARAVADAARRLSEHAP</sequence>
<evidence type="ECO:0000259" key="5">
    <source>
        <dbReference type="PROSITE" id="PS51078"/>
    </source>
</evidence>
<dbReference type="InterPro" id="IPR050707">
    <property type="entry name" value="HTH_MetabolicPath_Reg"/>
</dbReference>
<dbReference type="InterPro" id="IPR014757">
    <property type="entry name" value="Tscrpt_reg_IclR_C"/>
</dbReference>
<dbReference type="Pfam" id="PF01614">
    <property type="entry name" value="IclR_C"/>
    <property type="match status" value="1"/>
</dbReference>
<evidence type="ECO:0000313" key="6">
    <source>
        <dbReference type="EMBL" id="QEU71603.1"/>
    </source>
</evidence>
<dbReference type="GO" id="GO:0003700">
    <property type="term" value="F:DNA-binding transcription factor activity"/>
    <property type="evidence" value="ECO:0007669"/>
    <property type="project" value="TreeGrafter"/>
</dbReference>
<evidence type="ECO:0000313" key="7">
    <source>
        <dbReference type="Proteomes" id="UP000326178"/>
    </source>
</evidence>
<dbReference type="PANTHER" id="PTHR30136">
    <property type="entry name" value="HELIX-TURN-HELIX TRANSCRIPTIONAL REGULATOR, ICLR FAMILY"/>
    <property type="match status" value="1"/>
</dbReference>
<dbReference type="SUPFAM" id="SSF55781">
    <property type="entry name" value="GAF domain-like"/>
    <property type="match status" value="1"/>
</dbReference>
<protein>
    <submittedName>
        <fullName evidence="6">IclR family transcriptional regulator</fullName>
    </submittedName>
</protein>
<dbReference type="SMART" id="SM00346">
    <property type="entry name" value="HTH_ICLR"/>
    <property type="match status" value="1"/>
</dbReference>
<dbReference type="Gene3D" id="3.30.450.40">
    <property type="match status" value="1"/>
</dbReference>
<keyword evidence="1" id="KW-0805">Transcription regulation</keyword>
<dbReference type="KEGG" id="snk:CP967_06155"/>
<reference evidence="6 7" key="1">
    <citation type="submission" date="2017-09" db="EMBL/GenBank/DDBJ databases">
        <authorList>
            <person name="Lee N."/>
            <person name="Cho B.-K."/>
        </authorList>
    </citation>
    <scope>NUCLEOTIDE SEQUENCE [LARGE SCALE GENOMIC DNA]</scope>
    <source>
        <strain evidence="6 7">ATCC 12769</strain>
    </source>
</reference>
<feature type="domain" description="HTH iclR-type" evidence="4">
    <location>
        <begin position="2"/>
        <end position="63"/>
    </location>
</feature>
<dbReference type="PROSITE" id="PS51077">
    <property type="entry name" value="HTH_ICLR"/>
    <property type="match status" value="1"/>
</dbReference>
<evidence type="ECO:0000259" key="4">
    <source>
        <dbReference type="PROSITE" id="PS51077"/>
    </source>
</evidence>
<dbReference type="SUPFAM" id="SSF46785">
    <property type="entry name" value="Winged helix' DNA-binding domain"/>
    <property type="match status" value="1"/>
</dbReference>
<dbReference type="PROSITE" id="PS51078">
    <property type="entry name" value="ICLR_ED"/>
    <property type="match status" value="1"/>
</dbReference>
<keyword evidence="2" id="KW-0238">DNA-binding</keyword>
<dbReference type="GO" id="GO:0003677">
    <property type="term" value="F:DNA binding"/>
    <property type="evidence" value="ECO:0007669"/>
    <property type="project" value="UniProtKB-KW"/>
</dbReference>